<dbReference type="GO" id="GO:0016757">
    <property type="term" value="F:glycosyltransferase activity"/>
    <property type="evidence" value="ECO:0007669"/>
    <property type="project" value="UniProtKB-KW"/>
</dbReference>
<evidence type="ECO:0000313" key="2">
    <source>
        <dbReference type="EMBL" id="GAA0876325.1"/>
    </source>
</evidence>
<gene>
    <name evidence="2" type="ORF">GCM10009118_27350</name>
</gene>
<accession>A0ABN1MSN7</accession>
<sequence>MELTGCFLNKYNSYPNSLVRLPVQKKNLYLLKISAMENTILNKQQIEQKIVRIAHEIVENTFSHNRIFIAGISGNGMILAEKIATIVKTVADQQVELVTITLDKEAPLSHPVKLSCPSDDLTHSVVILVDDVINSGRTMQYALMKILETPVDFIKTVTLVDRTHRRYPIRADFVGITLTTTLKDRVEVTFENEARAYLV</sequence>
<proteinExistence type="predicted"/>
<comment type="caution">
    <text evidence="2">The sequence shown here is derived from an EMBL/GenBank/DDBJ whole genome shotgun (WGS) entry which is preliminary data.</text>
</comment>
<reference evidence="2 3" key="1">
    <citation type="journal article" date="2019" name="Int. J. Syst. Evol. Microbiol.">
        <title>The Global Catalogue of Microorganisms (GCM) 10K type strain sequencing project: providing services to taxonomists for standard genome sequencing and annotation.</title>
        <authorList>
            <consortium name="The Broad Institute Genomics Platform"/>
            <consortium name="The Broad Institute Genome Sequencing Center for Infectious Disease"/>
            <person name="Wu L."/>
            <person name="Ma J."/>
        </authorList>
    </citation>
    <scope>NUCLEOTIDE SEQUENCE [LARGE SCALE GENOMIC DNA]</scope>
    <source>
        <strain evidence="2 3">JCM 16083</strain>
    </source>
</reference>
<keyword evidence="3" id="KW-1185">Reference proteome</keyword>
<dbReference type="EMBL" id="BAAAFH010000022">
    <property type="protein sequence ID" value="GAA0876325.1"/>
    <property type="molecule type" value="Genomic_DNA"/>
</dbReference>
<dbReference type="InterPro" id="IPR029057">
    <property type="entry name" value="PRTase-like"/>
</dbReference>
<dbReference type="InterPro" id="IPR000836">
    <property type="entry name" value="PRTase_dom"/>
</dbReference>
<dbReference type="Proteomes" id="UP001501126">
    <property type="component" value="Unassembled WGS sequence"/>
</dbReference>
<protein>
    <submittedName>
        <fullName evidence="2">Phosphoribosyltransferase domain-containing protein</fullName>
    </submittedName>
</protein>
<dbReference type="PANTHER" id="PTHR11608:SF0">
    <property type="entry name" value="BIFUNCTIONAL PROTEIN PYRR"/>
    <property type="match status" value="1"/>
</dbReference>
<keyword evidence="2" id="KW-0328">Glycosyltransferase</keyword>
<dbReference type="CDD" id="cd06223">
    <property type="entry name" value="PRTases_typeI"/>
    <property type="match status" value="1"/>
</dbReference>
<dbReference type="PANTHER" id="PTHR11608">
    <property type="entry name" value="BIFUNCTIONAL PROTEIN PYRR"/>
    <property type="match status" value="1"/>
</dbReference>
<dbReference type="Pfam" id="PF00156">
    <property type="entry name" value="Pribosyltran"/>
    <property type="match status" value="1"/>
</dbReference>
<evidence type="ECO:0000259" key="1">
    <source>
        <dbReference type="Pfam" id="PF00156"/>
    </source>
</evidence>
<dbReference type="InterPro" id="IPR050137">
    <property type="entry name" value="PyrR_bifunctional"/>
</dbReference>
<evidence type="ECO:0000313" key="3">
    <source>
        <dbReference type="Proteomes" id="UP001501126"/>
    </source>
</evidence>
<keyword evidence="2" id="KW-0808">Transferase</keyword>
<dbReference type="SUPFAM" id="SSF53271">
    <property type="entry name" value="PRTase-like"/>
    <property type="match status" value="1"/>
</dbReference>
<feature type="domain" description="Phosphoribosyltransferase" evidence="1">
    <location>
        <begin position="39"/>
        <end position="177"/>
    </location>
</feature>
<organism evidence="2 3">
    <name type="scientific">Wandonia haliotis</name>
    <dbReference type="NCBI Taxonomy" id="574963"/>
    <lineage>
        <taxon>Bacteria</taxon>
        <taxon>Pseudomonadati</taxon>
        <taxon>Bacteroidota</taxon>
        <taxon>Flavobacteriia</taxon>
        <taxon>Flavobacteriales</taxon>
        <taxon>Crocinitomicaceae</taxon>
        <taxon>Wandonia</taxon>
    </lineage>
</organism>
<dbReference type="Gene3D" id="3.40.50.2020">
    <property type="match status" value="1"/>
</dbReference>
<name>A0ABN1MSN7_9FLAO</name>